<dbReference type="InParanoid" id="I2GYH6"/>
<dbReference type="InterPro" id="IPR057308">
    <property type="entry name" value="CHCR_PEP5_VPS11"/>
</dbReference>
<dbReference type="InterPro" id="IPR016528">
    <property type="entry name" value="VPS11"/>
</dbReference>
<keyword evidence="12" id="KW-0175">Coiled coil</keyword>
<dbReference type="OrthoDB" id="26184at2759"/>
<dbReference type="GO" id="GO:0036205">
    <property type="term" value="P:histone catabolic process"/>
    <property type="evidence" value="ECO:0007669"/>
    <property type="project" value="EnsemblFungi"/>
</dbReference>
<comment type="subcellular location">
    <subcellularLocation>
        <location evidence="8">Endomembrane system</location>
        <topology evidence="8">Peripheral membrane protein</topology>
        <orientation evidence="8">Cytoplasmic side</orientation>
    </subcellularLocation>
    <subcellularLocation>
        <location evidence="9">Vacuole membrane</location>
        <topology evidence="9">Peripheral membrane protein</topology>
        <orientation evidence="9">Cytoplasmic side</orientation>
    </subcellularLocation>
</comment>
<evidence type="ECO:0000256" key="10">
    <source>
        <dbReference type="PROSITE-ProRule" id="PRU00175"/>
    </source>
</evidence>
<evidence type="ECO:0000256" key="2">
    <source>
        <dbReference type="ARBA" id="ARBA00022448"/>
    </source>
</evidence>
<dbReference type="eggNOG" id="KOG2114">
    <property type="taxonomic scope" value="Eukaryota"/>
</dbReference>
<dbReference type="OMA" id="ENENECP"/>
<protein>
    <recommendedName>
        <fullName evidence="9">E3 ubiquitin-protein ligase PEP5</fullName>
        <ecNumber evidence="9">2.3.2.27</ecNumber>
    </recommendedName>
</protein>
<keyword evidence="4 10" id="KW-0863">Zinc-finger</keyword>
<dbReference type="Pfam" id="PF23356">
    <property type="entry name" value="TPR_PEP5_VPS11"/>
    <property type="match status" value="1"/>
</dbReference>
<evidence type="ECO:0000256" key="9">
    <source>
        <dbReference type="PIRNR" id="PIRNR007860"/>
    </source>
</evidence>
<feature type="coiled-coil region" evidence="12">
    <location>
        <begin position="917"/>
        <end position="951"/>
    </location>
</feature>
<sequence length="1064" mass="121052">MSLTTWRQFQFFEVTPIKDPQLGSANPLYSDPTLSAAAPCGKGQLVLALKSTIITLFNFATSEVVHSFQAVPSDYHINYLKTIQNWLVAIAECNGKPTLIKIWSLKKNLPKDHTSYLTQVEIKNGSNTYPMSTVSISDDLSCIVTGFINGKVILIRGDLVRDRGSRQRIIYDDPSHEPITSLILNDLATTCFVATTSSTFLLSTSGRNNGKPELILNKSQGVDLHCSTCSKASGEFIGCYNDGSLNFYKESGELRKLQCDFKNIKRLFSIDKQHLLLLTEINSNSASNPTSNGLANANTIRATVTATNNNNTHSNRLIIMDIENNVISLNIFIPSTIIDIFFLDNKHLFLLTADGTIFNIVKKPIKEQLEITMQKELFPFTLQLASKFGIDKMQVQQIHKRFGDYLFDKKNNKDSAIKQYVQCLDVVDISEMISKIGIQDFSNPDIMRNLSDYLWALLKDNKSNSDHITLLLISLIKLKSVDEIDYFIEHFTRSGEFSEEGLNIDSDINDEAYFYSNKNLFDLDLILTSLIDSNYHLQSYKLSKKFSKDPNTLVDILLNTMDNPMEALNYIKTLSIDDTLRVIVTWSKQLLERLPNATNALLIDVFTGNYKPTKLTDNISNENQLDKHDHGNNQSESIKRASTTDTFNDKNNVFYSYNTFVSYMNKKMGIETDDSTLIQRDPNLTTYHPPKPSLVFNSFIKQPFEFVVFLEACLESYRTYEGAAEDKQIIYTTLYDLYLSLVKDDPQRKDDWHSKAINILKESNKLVISTKNSSQDNKNKKAPSQSNEMDNSLMMLISHMNDVDLFNLSEDASTLTGNKDLESIFRSMILLEEPSKCLQFLIKHCEEEPSLFTVALPFFISSTEILEKMGGESVLEEKIIKPILNKRLLSVLDIIQILSETDAVTFGIIQDLLINYVNEEESEFKKSEKLIKSYEDELDEKRKKLASLTQDETPTQIRIKNETCRMCHSSLDLPIVFFRCNHIYHQKCLNEETNFKDGEKLFRCPKCVIDLQTSQKLVSTQNEIANQSKILETILNNTSKNGDRFKVITDFIGRGGLEYSQVQI</sequence>
<dbReference type="GO" id="GO:0000329">
    <property type="term" value="C:fungal-type vacuole membrane"/>
    <property type="evidence" value="ECO:0007669"/>
    <property type="project" value="UniProtKB-UniRule"/>
</dbReference>
<comment type="similarity">
    <text evidence="1 9">Belongs to the VPS11 family.</text>
</comment>
<dbReference type="GO" id="GO:0035542">
    <property type="term" value="P:regulation of SNARE complex assembly"/>
    <property type="evidence" value="ECO:0007669"/>
    <property type="project" value="EnsemblFungi"/>
</dbReference>
<dbReference type="GO" id="GO:0033263">
    <property type="term" value="C:CORVET complex"/>
    <property type="evidence" value="ECO:0007669"/>
    <property type="project" value="UniProtKB-UniRule"/>
</dbReference>
<dbReference type="PANTHER" id="PTHR23323">
    <property type="entry name" value="VACUOLAR PROTEIN SORTING-ASSOCIATED PROTEIN"/>
    <property type="match status" value="1"/>
</dbReference>
<dbReference type="SUPFAM" id="SSF50978">
    <property type="entry name" value="WD40 repeat-like"/>
    <property type="match status" value="1"/>
</dbReference>
<dbReference type="GO" id="GO:0030897">
    <property type="term" value="C:HOPS complex"/>
    <property type="evidence" value="ECO:0007669"/>
    <property type="project" value="UniProtKB-UniRule"/>
</dbReference>
<keyword evidence="9" id="KW-0833">Ubl conjugation pathway</keyword>
<name>I2GYH6_HENB6</name>
<dbReference type="FunCoup" id="I2GYH6">
    <property type="interactions" value="647"/>
</dbReference>
<keyword evidence="9" id="KW-0808">Transferase</keyword>
<dbReference type="InterPro" id="IPR057307">
    <property type="entry name" value="PEP5_VPS11_N"/>
</dbReference>
<dbReference type="GO" id="GO:0008270">
    <property type="term" value="F:zinc ion binding"/>
    <property type="evidence" value="ECO:0007669"/>
    <property type="project" value="UniProtKB-KW"/>
</dbReference>
<dbReference type="HOGENOM" id="CLU_001287_0_0_1"/>
<dbReference type="GO" id="GO:0061630">
    <property type="term" value="F:ubiquitin protein ligase activity"/>
    <property type="evidence" value="ECO:0007669"/>
    <property type="project" value="UniProtKB-EC"/>
</dbReference>
<feature type="domain" description="RING-type" evidence="14">
    <location>
        <begin position="964"/>
        <end position="1007"/>
    </location>
</feature>
<gene>
    <name evidence="15" type="primary">TBLA0B03370</name>
    <name evidence="15" type="ORF">TBLA_0B03370</name>
</gene>
<dbReference type="GO" id="GO:0006886">
    <property type="term" value="P:intracellular protein transport"/>
    <property type="evidence" value="ECO:0007669"/>
    <property type="project" value="UniProtKB-UniRule"/>
</dbReference>
<dbReference type="GO" id="GO:0030674">
    <property type="term" value="F:protein-macromolecule adaptor activity"/>
    <property type="evidence" value="ECO:0007669"/>
    <property type="project" value="TreeGrafter"/>
</dbReference>
<dbReference type="EC" id="2.3.2.27" evidence="9"/>
<dbReference type="KEGG" id="tbl:TBLA_0B03370"/>
<dbReference type="GO" id="GO:0006904">
    <property type="term" value="P:vesicle docking involved in exocytosis"/>
    <property type="evidence" value="ECO:0007669"/>
    <property type="project" value="TreeGrafter"/>
</dbReference>
<evidence type="ECO:0000256" key="7">
    <source>
        <dbReference type="ARBA" id="ARBA00023136"/>
    </source>
</evidence>
<dbReference type="Pfam" id="PF23341">
    <property type="entry name" value="PEP5_VPS11_N"/>
    <property type="match status" value="1"/>
</dbReference>
<reference evidence="15 16" key="1">
    <citation type="journal article" date="2011" name="Proc. Natl. Acad. Sci. U.S.A.">
        <title>Evolutionary erosion of yeast sex chromosomes by mating-type switching accidents.</title>
        <authorList>
            <person name="Gordon J.L."/>
            <person name="Armisen D."/>
            <person name="Proux-Wera E."/>
            <person name="Oheigeartaigh S.S."/>
            <person name="Byrne K.P."/>
            <person name="Wolfe K.H."/>
        </authorList>
    </citation>
    <scope>NUCLEOTIDE SEQUENCE [LARGE SCALE GENOMIC DNA]</scope>
    <source>
        <strain evidence="16">ATCC 34711 / CBS 6284 / DSM 70876 / NBRC 10599 / NRRL Y-10934 / UCD 77-7</strain>
    </source>
</reference>
<evidence type="ECO:0000256" key="6">
    <source>
        <dbReference type="ARBA" id="ARBA00022927"/>
    </source>
</evidence>
<dbReference type="InterPro" id="IPR000547">
    <property type="entry name" value="Clathrin_H-chain/VPS_repeat"/>
</dbReference>
<dbReference type="GO" id="GO:0007032">
    <property type="term" value="P:endosome organization"/>
    <property type="evidence" value="ECO:0007669"/>
    <property type="project" value="TreeGrafter"/>
</dbReference>
<accession>I2GYH6</accession>
<proteinExistence type="inferred from homology"/>
<dbReference type="InterPro" id="IPR024763">
    <property type="entry name" value="VPS11_C"/>
</dbReference>
<dbReference type="STRING" id="1071380.I2GYH6"/>
<dbReference type="Pfam" id="PF12451">
    <property type="entry name" value="VPS11_C"/>
    <property type="match status" value="1"/>
</dbReference>
<comment type="subunit">
    <text evidence="9">Component of the homotypic vacuole fusion and vacuole protein sorting (HOPS) complex. Component of the class C core vacuole/endosome tethering (CORVET) complex.</text>
</comment>
<keyword evidence="7 9" id="KW-0472">Membrane</keyword>
<dbReference type="Gene3D" id="3.30.40.10">
    <property type="entry name" value="Zinc/RING finger domain, C3HC4 (zinc finger)"/>
    <property type="match status" value="1"/>
</dbReference>
<comment type="catalytic activity">
    <reaction evidence="9">
        <text>S-ubiquitinyl-[E2 ubiquitin-conjugating enzyme]-L-cysteine + [acceptor protein]-L-lysine = [E2 ubiquitin-conjugating enzyme]-L-cysteine + N(6)-ubiquitinyl-[acceptor protein]-L-lysine.</text>
        <dbReference type="EC" id="2.3.2.27"/>
    </reaction>
</comment>
<dbReference type="EMBL" id="HE806317">
    <property type="protein sequence ID" value="CCH59178.1"/>
    <property type="molecule type" value="Genomic_DNA"/>
</dbReference>
<dbReference type="SUPFAM" id="SSF57850">
    <property type="entry name" value="RING/U-box"/>
    <property type="match status" value="1"/>
</dbReference>
<dbReference type="GO" id="GO:0005829">
    <property type="term" value="C:cytosol"/>
    <property type="evidence" value="ECO:0007669"/>
    <property type="project" value="GOC"/>
</dbReference>
<evidence type="ECO:0000256" key="3">
    <source>
        <dbReference type="ARBA" id="ARBA00022723"/>
    </source>
</evidence>
<dbReference type="InterPro" id="IPR036322">
    <property type="entry name" value="WD40_repeat_dom_sf"/>
</dbReference>
<dbReference type="GeneID" id="14494008"/>
<evidence type="ECO:0000256" key="12">
    <source>
        <dbReference type="SAM" id="Coils"/>
    </source>
</evidence>
<dbReference type="Pfam" id="PF17122">
    <property type="entry name" value="zf-C3H2C3"/>
    <property type="match status" value="1"/>
</dbReference>
<dbReference type="InterPro" id="IPR001965">
    <property type="entry name" value="Znf_PHD"/>
</dbReference>
<feature type="region of interest" description="Disordered" evidence="13">
    <location>
        <begin position="617"/>
        <end position="641"/>
    </location>
</feature>
<evidence type="ECO:0000256" key="13">
    <source>
        <dbReference type="SAM" id="MobiDB-lite"/>
    </source>
</evidence>
<evidence type="ECO:0000256" key="1">
    <source>
        <dbReference type="ARBA" id="ARBA00007070"/>
    </source>
</evidence>
<dbReference type="InterPro" id="IPR013083">
    <property type="entry name" value="Znf_RING/FYVE/PHD"/>
</dbReference>
<dbReference type="GO" id="GO:0042144">
    <property type="term" value="P:vacuole fusion, non-autophagic"/>
    <property type="evidence" value="ECO:0007669"/>
    <property type="project" value="EnsemblFungi"/>
</dbReference>
<keyword evidence="9" id="KW-0926">Vacuole</keyword>
<dbReference type="GO" id="GO:0045324">
    <property type="term" value="P:late endosome to vacuole transport"/>
    <property type="evidence" value="ECO:0007669"/>
    <property type="project" value="EnsemblFungi"/>
</dbReference>
<keyword evidence="16" id="KW-1185">Reference proteome</keyword>
<dbReference type="GO" id="GO:0035091">
    <property type="term" value="F:phosphatidylinositol binding"/>
    <property type="evidence" value="ECO:0007669"/>
    <property type="project" value="EnsemblFungi"/>
</dbReference>
<dbReference type="GO" id="GO:0099022">
    <property type="term" value="P:vesicle tethering"/>
    <property type="evidence" value="ECO:0007669"/>
    <property type="project" value="EnsemblFungi"/>
</dbReference>
<evidence type="ECO:0000313" key="16">
    <source>
        <dbReference type="Proteomes" id="UP000002866"/>
    </source>
</evidence>
<dbReference type="GO" id="GO:0006895">
    <property type="term" value="P:Golgi to endosome transport"/>
    <property type="evidence" value="ECO:0007669"/>
    <property type="project" value="EnsemblFungi"/>
</dbReference>
<dbReference type="PANTHER" id="PTHR23323:SF24">
    <property type="entry name" value="VACUOLAR PROTEIN SORTING-ASSOCIATED PROTEIN 11 HOMOLOG"/>
    <property type="match status" value="1"/>
</dbReference>
<evidence type="ECO:0000313" key="15">
    <source>
        <dbReference type="EMBL" id="CCH59178.1"/>
    </source>
</evidence>
<dbReference type="SMART" id="SM00249">
    <property type="entry name" value="PHD"/>
    <property type="match status" value="1"/>
</dbReference>
<evidence type="ECO:0000259" key="14">
    <source>
        <dbReference type="PROSITE" id="PS50089"/>
    </source>
</evidence>
<dbReference type="AlphaFoldDB" id="I2GYH6"/>
<dbReference type="GO" id="GO:0031901">
    <property type="term" value="C:early endosome membrane"/>
    <property type="evidence" value="ECO:0007669"/>
    <property type="project" value="EnsemblFungi"/>
</dbReference>
<dbReference type="GO" id="GO:0032889">
    <property type="term" value="P:regulation of vacuole fusion, non-autophagic"/>
    <property type="evidence" value="ECO:0007669"/>
    <property type="project" value="EnsemblFungi"/>
</dbReference>
<feature type="repeat" description="CHCR" evidence="11">
    <location>
        <begin position="420"/>
        <end position="596"/>
    </location>
</feature>
<dbReference type="PROSITE" id="PS50089">
    <property type="entry name" value="ZF_RING_2"/>
    <property type="match status" value="1"/>
</dbReference>
<dbReference type="PIRSF" id="PIRSF007860">
    <property type="entry name" value="VPS11"/>
    <property type="match status" value="1"/>
</dbReference>
<keyword evidence="6 9" id="KW-0653">Protein transport</keyword>
<evidence type="ECO:0000256" key="4">
    <source>
        <dbReference type="ARBA" id="ARBA00022771"/>
    </source>
</evidence>
<evidence type="ECO:0000256" key="5">
    <source>
        <dbReference type="ARBA" id="ARBA00022833"/>
    </source>
</evidence>
<dbReference type="InterPro" id="IPR001841">
    <property type="entry name" value="Znf_RING"/>
</dbReference>
<dbReference type="PROSITE" id="PS50236">
    <property type="entry name" value="CHCR"/>
    <property type="match status" value="1"/>
</dbReference>
<feature type="compositionally biased region" description="Polar residues" evidence="13">
    <location>
        <begin position="632"/>
        <end position="641"/>
    </location>
</feature>
<keyword evidence="2 9" id="KW-0813">Transport</keyword>
<dbReference type="Proteomes" id="UP000002866">
    <property type="component" value="Chromosome 2"/>
</dbReference>
<evidence type="ECO:0000256" key="8">
    <source>
        <dbReference type="ARBA" id="ARBA00029433"/>
    </source>
</evidence>
<keyword evidence="5" id="KW-0862">Zinc</keyword>
<keyword evidence="3" id="KW-0479">Metal-binding</keyword>
<evidence type="ECO:0000256" key="11">
    <source>
        <dbReference type="PROSITE-ProRule" id="PRU01006"/>
    </source>
</evidence>
<organism evidence="15 16">
    <name type="scientific">Henningerozyma blattae (strain ATCC 34711 / CBS 6284 / DSM 70876 / NBRC 10599 / NRRL Y-10934 / UCD 77-7)</name>
    <name type="common">Yeast</name>
    <name type="synonym">Tetrapisispora blattae</name>
    <dbReference type="NCBI Taxonomy" id="1071380"/>
    <lineage>
        <taxon>Eukaryota</taxon>
        <taxon>Fungi</taxon>
        <taxon>Dikarya</taxon>
        <taxon>Ascomycota</taxon>
        <taxon>Saccharomycotina</taxon>
        <taxon>Saccharomycetes</taxon>
        <taxon>Saccharomycetales</taxon>
        <taxon>Saccharomycetaceae</taxon>
        <taxon>Henningerozyma</taxon>
    </lineage>
</organism>
<dbReference type="RefSeq" id="XP_004178697.1">
    <property type="nucleotide sequence ID" value="XM_004178649.1"/>
</dbReference>